<proteinExistence type="predicted"/>
<protein>
    <submittedName>
        <fullName evidence="1">Uncharacterized protein</fullName>
    </submittedName>
</protein>
<dbReference type="EMBL" id="MN739088">
    <property type="protein sequence ID" value="QHS87800.1"/>
    <property type="molecule type" value="Genomic_DNA"/>
</dbReference>
<organism evidence="1">
    <name type="scientific">viral metagenome</name>
    <dbReference type="NCBI Taxonomy" id="1070528"/>
    <lineage>
        <taxon>unclassified sequences</taxon>
        <taxon>metagenomes</taxon>
        <taxon>organismal metagenomes</taxon>
    </lineage>
</organism>
<sequence length="71" mass="8351">MCNTIDKLVRMKRKLEDLLKEGVNNHLQNAVLSIEKYLSETCKHDRVRDYIDINPETSIPIEYCSICFTTF</sequence>
<reference evidence="1" key="1">
    <citation type="journal article" date="2020" name="Nature">
        <title>Giant virus diversity and host interactions through global metagenomics.</title>
        <authorList>
            <person name="Schulz F."/>
            <person name="Roux S."/>
            <person name="Paez-Espino D."/>
            <person name="Jungbluth S."/>
            <person name="Walsh D.A."/>
            <person name="Denef V.J."/>
            <person name="McMahon K.D."/>
            <person name="Konstantinidis K.T."/>
            <person name="Eloe-Fadrosh E.A."/>
            <person name="Kyrpides N.C."/>
            <person name="Woyke T."/>
        </authorList>
    </citation>
    <scope>NUCLEOTIDE SEQUENCE</scope>
    <source>
        <strain evidence="1">GVMAG-M-3300010158-13</strain>
    </source>
</reference>
<name>A0A6C0B6X3_9ZZZZ</name>
<dbReference type="AlphaFoldDB" id="A0A6C0B6X3"/>
<evidence type="ECO:0000313" key="1">
    <source>
        <dbReference type="EMBL" id="QHS87800.1"/>
    </source>
</evidence>
<accession>A0A6C0B6X3</accession>